<dbReference type="GO" id="GO:0051539">
    <property type="term" value="F:4 iron, 4 sulfur cluster binding"/>
    <property type="evidence" value="ECO:0007669"/>
    <property type="project" value="UniProtKB-KW"/>
</dbReference>
<dbReference type="PANTHER" id="PTHR43687">
    <property type="entry name" value="ADENYLYLSULFATE REDUCTASE, BETA SUBUNIT"/>
    <property type="match status" value="1"/>
</dbReference>
<evidence type="ECO:0000313" key="6">
    <source>
        <dbReference type="EMBL" id="ACX72988.1"/>
    </source>
</evidence>
<dbReference type="EMBL" id="CP001787">
    <property type="protein sequence ID" value="ACX72988.1"/>
    <property type="molecule type" value="Genomic_DNA"/>
</dbReference>
<evidence type="ECO:0000256" key="2">
    <source>
        <dbReference type="ARBA" id="ARBA00022723"/>
    </source>
</evidence>
<dbReference type="Pfam" id="PF01837">
    <property type="entry name" value="HcyBio"/>
    <property type="match status" value="1"/>
</dbReference>
<dbReference type="STRING" id="579137.Metvu_1130"/>
<evidence type="ECO:0000256" key="4">
    <source>
        <dbReference type="ARBA" id="ARBA00023014"/>
    </source>
</evidence>
<dbReference type="SUPFAM" id="SSF54862">
    <property type="entry name" value="4Fe-4S ferredoxins"/>
    <property type="match status" value="1"/>
</dbReference>
<evidence type="ECO:0000256" key="1">
    <source>
        <dbReference type="ARBA" id="ARBA00022485"/>
    </source>
</evidence>
<dbReference type="InterPro" id="IPR050572">
    <property type="entry name" value="Fe-S_Ferredoxin"/>
</dbReference>
<keyword evidence="4" id="KW-0411">Iron-sulfur</keyword>
<dbReference type="GO" id="GO:0046872">
    <property type="term" value="F:metal ion binding"/>
    <property type="evidence" value="ECO:0007669"/>
    <property type="project" value="UniProtKB-KW"/>
</dbReference>
<evidence type="ECO:0000259" key="5">
    <source>
        <dbReference type="PROSITE" id="PS51379"/>
    </source>
</evidence>
<dbReference type="PROSITE" id="PS51379">
    <property type="entry name" value="4FE4S_FER_2"/>
    <property type="match status" value="1"/>
</dbReference>
<organism evidence="6 7">
    <name type="scientific">Methanocaldococcus vulcanius (strain ATCC 700851 / DSM 12094 / M7)</name>
    <name type="common">Methanococcus vulcanius</name>
    <dbReference type="NCBI Taxonomy" id="579137"/>
    <lineage>
        <taxon>Archaea</taxon>
        <taxon>Methanobacteriati</taxon>
        <taxon>Methanobacteriota</taxon>
        <taxon>Methanomada group</taxon>
        <taxon>Methanococci</taxon>
        <taxon>Methanococcales</taxon>
        <taxon>Methanocaldococcaceae</taxon>
        <taxon>Methanocaldococcus</taxon>
    </lineage>
</organism>
<dbReference type="GeneID" id="8513469"/>
<evidence type="ECO:0000256" key="3">
    <source>
        <dbReference type="ARBA" id="ARBA00023004"/>
    </source>
</evidence>
<dbReference type="Proteomes" id="UP000002063">
    <property type="component" value="Chromosome"/>
</dbReference>
<accession>C9RHD6</accession>
<protein>
    <submittedName>
        <fullName evidence="6">Methanogenesis marker 16 metalloprotein</fullName>
    </submittedName>
</protein>
<dbReference type="NCBIfam" id="TIGR03287">
    <property type="entry name" value="methan_mark_16"/>
    <property type="match status" value="1"/>
</dbReference>
<gene>
    <name evidence="6" type="ordered locus">Metvu_1130</name>
</gene>
<keyword evidence="3" id="KW-0408">Iron</keyword>
<dbReference type="InterPro" id="IPR017677">
    <property type="entry name" value="Methan_mark_16"/>
</dbReference>
<sequence>MVNVITIEELKKYIRNNEEEKLEEVDIVTSATCGIMSGTAGIFHIPFNETFKRAEEIYLNDIKGTVGICPNEFLGKVDAIFYGEVGFLFKDLVKGKSFEAKAICEGKIYKNEIKLEDLPTAKMLGTRMAFKNYTAITNTSDSKVNTIFHRLPIKKGEASFSGCGMFNPLENMNIKNEKDIIGKKALLNGAEGLILGFGTRSSIDKPNLMISADMKEMDPYYLGGFITSNGVEIYNTIAIPIYVKNHINALKKLDKDIALPLVNIFGREIIDIGNYAEVWENVDLRPKIKQENCKNCNNCIAEENCPTLAIKRENGKIKITEDCFGCGVCNICPYNVFETKLGSICGIPITCRQSDRKRALKLANDLKDRILKGNFKLNLPTE</sequence>
<dbReference type="HOGENOM" id="CLU_061500_0_0_2"/>
<dbReference type="PANTHER" id="PTHR43687:SF3">
    <property type="entry name" value="4FE-4S FERREDOXIN-TYPE DOMAIN-CONTAINING PROTEIN"/>
    <property type="match status" value="1"/>
</dbReference>
<dbReference type="OrthoDB" id="53379at2157"/>
<dbReference type="Gene3D" id="3.30.70.20">
    <property type="match status" value="1"/>
</dbReference>
<keyword evidence="7" id="KW-1185">Reference proteome</keyword>
<dbReference type="eggNOG" id="arCOG00621">
    <property type="taxonomic scope" value="Archaea"/>
</dbReference>
<dbReference type="RefSeq" id="WP_015733208.1">
    <property type="nucleotide sequence ID" value="NC_013407.1"/>
</dbReference>
<proteinExistence type="predicted"/>
<dbReference type="AlphaFoldDB" id="C9RHD6"/>
<dbReference type="KEGG" id="mvu:Metvu_1130"/>
<reference evidence="6" key="1">
    <citation type="submission" date="2009-10" db="EMBL/GenBank/DDBJ databases">
        <title>Complete sequence of chromosome of Methanocaldococcus vulcanius M7.</title>
        <authorList>
            <consortium name="US DOE Joint Genome Institute"/>
            <person name="Lucas S."/>
            <person name="Copeland A."/>
            <person name="Lapidus A."/>
            <person name="Glavina del Rio T."/>
            <person name="Dalin E."/>
            <person name="Tice H."/>
            <person name="Bruce D."/>
            <person name="Goodwin L."/>
            <person name="Pitluck S."/>
            <person name="Lcollab F.I."/>
            <person name="Brettin T."/>
            <person name="Detter J.C."/>
            <person name="Han C."/>
            <person name="Tapia R."/>
            <person name="Kuske C.R."/>
            <person name="Schmutz J."/>
            <person name="Larimer F."/>
            <person name="Land M."/>
            <person name="Hauser L."/>
            <person name="Kyrpides N."/>
            <person name="Ovchinikova G."/>
            <person name="Sieprawska-Lupa M."/>
            <person name="Whitman W.B."/>
            <person name="Woyke T."/>
        </authorList>
    </citation>
    <scope>NUCLEOTIDE SEQUENCE [LARGE SCALE GENOMIC DNA]</scope>
    <source>
        <strain evidence="6">M7</strain>
    </source>
</reference>
<evidence type="ECO:0000313" key="7">
    <source>
        <dbReference type="Proteomes" id="UP000002063"/>
    </source>
</evidence>
<name>C9RHD6_METVM</name>
<dbReference type="InterPro" id="IPR017896">
    <property type="entry name" value="4Fe4S_Fe-S-bd"/>
</dbReference>
<feature type="domain" description="4Fe-4S ferredoxin-type" evidence="5">
    <location>
        <begin position="284"/>
        <end position="315"/>
    </location>
</feature>
<dbReference type="InterPro" id="IPR002708">
    <property type="entry name" value="HcyBio"/>
</dbReference>
<keyword evidence="2" id="KW-0479">Metal-binding</keyword>
<keyword evidence="1" id="KW-0004">4Fe-4S</keyword>